<keyword evidence="2" id="KW-1185">Reference proteome</keyword>
<evidence type="ECO:0000313" key="1">
    <source>
        <dbReference type="EMBL" id="SCM67494.1"/>
    </source>
</evidence>
<dbReference type="EMBL" id="FMJB01000046">
    <property type="protein sequence ID" value="SCM67494.1"/>
    <property type="molecule type" value="Genomic_DNA"/>
</dbReference>
<proteinExistence type="predicted"/>
<dbReference type="RefSeq" id="WP_143095336.1">
    <property type="nucleotide sequence ID" value="NZ_FMJB01000046.1"/>
</dbReference>
<reference evidence="2" key="1">
    <citation type="submission" date="2016-09" db="EMBL/GenBank/DDBJ databases">
        <authorList>
            <person name="Wibberg D."/>
        </authorList>
    </citation>
    <scope>NUCLEOTIDE SEQUENCE [LARGE SCALE GENOMIC DNA]</scope>
</reference>
<sequence>MTHQAILGPSAKADYPQHGAEGNTSLWADMQIPGGIIGPRPNSDCRTLIAHPVPTNARNERRKFPHMGVAGSLVFGGCHLPV</sequence>
<protein>
    <submittedName>
        <fullName evidence="1">Putative CPA1 family monovalent cation:H+ antiporter</fullName>
    </submittedName>
</protein>
<accession>A0A1M4N0D0</accession>
<dbReference type="Proteomes" id="UP000184085">
    <property type="component" value="Unassembled WGS sequence"/>
</dbReference>
<evidence type="ECO:0000313" key="2">
    <source>
        <dbReference type="Proteomes" id="UP000184085"/>
    </source>
</evidence>
<name>A0A1M4N0D0_9RHOB</name>
<gene>
    <name evidence="1" type="ORF">KARMA_1693</name>
</gene>
<dbReference type="AlphaFoldDB" id="A0A1M4N0D0"/>
<organism evidence="1 2">
    <name type="scientific">Donghicola eburneus</name>
    <dbReference type="NCBI Taxonomy" id="393278"/>
    <lineage>
        <taxon>Bacteria</taxon>
        <taxon>Pseudomonadati</taxon>
        <taxon>Pseudomonadota</taxon>
        <taxon>Alphaproteobacteria</taxon>
        <taxon>Rhodobacterales</taxon>
        <taxon>Roseobacteraceae</taxon>
        <taxon>Donghicola</taxon>
    </lineage>
</organism>